<keyword evidence="1" id="KW-0472">Membrane</keyword>
<evidence type="ECO:0000313" key="3">
    <source>
        <dbReference type="Proteomes" id="UP000275281"/>
    </source>
</evidence>
<dbReference type="EMBL" id="RPOK01000005">
    <property type="protein sequence ID" value="RPJ65396.1"/>
    <property type="molecule type" value="Genomic_DNA"/>
</dbReference>
<dbReference type="InterPro" id="IPR018687">
    <property type="entry name" value="DUF2177_membr"/>
</dbReference>
<feature type="transmembrane region" description="Helical" evidence="1">
    <location>
        <begin position="12"/>
        <end position="33"/>
    </location>
</feature>
<gene>
    <name evidence="2" type="ORF">DRW07_15960</name>
</gene>
<protein>
    <submittedName>
        <fullName evidence="2">DUF2177 family protein</fullName>
    </submittedName>
</protein>
<proteinExistence type="predicted"/>
<reference evidence="2 3" key="1">
    <citation type="submission" date="2018-11" db="EMBL/GenBank/DDBJ databases">
        <authorList>
            <person name="Ye M.-Q."/>
            <person name="Du Z.-J."/>
        </authorList>
    </citation>
    <scope>NUCLEOTIDE SEQUENCE [LARGE SCALE GENOMIC DNA]</scope>
    <source>
        <strain evidence="2 3">U0105</strain>
    </source>
</reference>
<dbReference type="Pfam" id="PF09945">
    <property type="entry name" value="DUF2177"/>
    <property type="match status" value="1"/>
</dbReference>
<keyword evidence="1" id="KW-1133">Transmembrane helix</keyword>
<keyword evidence="3" id="KW-1185">Reference proteome</keyword>
<evidence type="ECO:0000256" key="1">
    <source>
        <dbReference type="SAM" id="Phobius"/>
    </source>
</evidence>
<accession>A0A3N5XZA6</accession>
<sequence length="145" mass="16511">MLANIIRYASNIIASCLAILLCFGIMDAFWLGWFATDWYQDEMQGLLRAQFITWPWVIFYLMYSFVLFVLSVVANRDKPIYYAGIDGALLGLASYGAYNLTNYSIIEGFSFFIMAVDWTWGVVISSVSAMAGWVGFQMLRKEALE</sequence>
<dbReference type="RefSeq" id="WP_124028943.1">
    <property type="nucleotide sequence ID" value="NZ_JBHRSN010000014.1"/>
</dbReference>
<dbReference type="Proteomes" id="UP000275281">
    <property type="component" value="Unassembled WGS sequence"/>
</dbReference>
<comment type="caution">
    <text evidence="2">The sequence shown here is derived from an EMBL/GenBank/DDBJ whole genome shotgun (WGS) entry which is preliminary data.</text>
</comment>
<organism evidence="2 3">
    <name type="scientific">Alteromonas sediminis</name>
    <dbReference type="NCBI Taxonomy" id="2259342"/>
    <lineage>
        <taxon>Bacteria</taxon>
        <taxon>Pseudomonadati</taxon>
        <taxon>Pseudomonadota</taxon>
        <taxon>Gammaproteobacteria</taxon>
        <taxon>Alteromonadales</taxon>
        <taxon>Alteromonadaceae</taxon>
        <taxon>Alteromonas/Salinimonas group</taxon>
        <taxon>Alteromonas</taxon>
    </lineage>
</organism>
<feature type="transmembrane region" description="Helical" evidence="1">
    <location>
        <begin position="53"/>
        <end position="73"/>
    </location>
</feature>
<feature type="transmembrane region" description="Helical" evidence="1">
    <location>
        <begin position="118"/>
        <end position="136"/>
    </location>
</feature>
<name>A0A3N5XZA6_9ALTE</name>
<evidence type="ECO:0000313" key="2">
    <source>
        <dbReference type="EMBL" id="RPJ65396.1"/>
    </source>
</evidence>
<dbReference type="AlphaFoldDB" id="A0A3N5XZA6"/>
<keyword evidence="1" id="KW-0812">Transmembrane</keyword>
<dbReference type="OrthoDB" id="166547at2"/>
<feature type="transmembrane region" description="Helical" evidence="1">
    <location>
        <begin position="80"/>
        <end position="98"/>
    </location>
</feature>